<dbReference type="AlphaFoldDB" id="A0A9Q1EA68"/>
<dbReference type="EMBL" id="JAINUF010000021">
    <property type="protein sequence ID" value="KAJ8335079.1"/>
    <property type="molecule type" value="Genomic_DNA"/>
</dbReference>
<evidence type="ECO:0000313" key="2">
    <source>
        <dbReference type="Proteomes" id="UP001152622"/>
    </source>
</evidence>
<organism evidence="1 2">
    <name type="scientific">Synaphobranchus kaupii</name>
    <name type="common">Kaup's arrowtooth eel</name>
    <dbReference type="NCBI Taxonomy" id="118154"/>
    <lineage>
        <taxon>Eukaryota</taxon>
        <taxon>Metazoa</taxon>
        <taxon>Chordata</taxon>
        <taxon>Craniata</taxon>
        <taxon>Vertebrata</taxon>
        <taxon>Euteleostomi</taxon>
        <taxon>Actinopterygii</taxon>
        <taxon>Neopterygii</taxon>
        <taxon>Teleostei</taxon>
        <taxon>Anguilliformes</taxon>
        <taxon>Synaphobranchidae</taxon>
        <taxon>Synaphobranchus</taxon>
    </lineage>
</organism>
<evidence type="ECO:0000313" key="1">
    <source>
        <dbReference type="EMBL" id="KAJ8335079.1"/>
    </source>
</evidence>
<dbReference type="Proteomes" id="UP001152622">
    <property type="component" value="Chromosome 21"/>
</dbReference>
<comment type="caution">
    <text evidence="1">The sequence shown here is derived from an EMBL/GenBank/DDBJ whole genome shotgun (WGS) entry which is preliminary data.</text>
</comment>
<accession>A0A9Q1EA68</accession>
<sequence>MCRSGVRLNACPDNLRCIQRVGKTKPISKEGGPWRVPYGLAADGTILCLETDCLLEAVSQQTPQPPRPSLCGAPARADAAAGMGRAGLVLAQARAPPLWYLRVVM</sequence>
<keyword evidence="2" id="KW-1185">Reference proteome</keyword>
<name>A0A9Q1EA68_SYNKA</name>
<protein>
    <submittedName>
        <fullName evidence="1">Uncharacterized protein</fullName>
    </submittedName>
</protein>
<gene>
    <name evidence="1" type="ORF">SKAU_G00407180</name>
</gene>
<reference evidence="1" key="1">
    <citation type="journal article" date="2023" name="Science">
        <title>Genome structures resolve the early diversification of teleost fishes.</title>
        <authorList>
            <person name="Parey E."/>
            <person name="Louis A."/>
            <person name="Montfort J."/>
            <person name="Bouchez O."/>
            <person name="Roques C."/>
            <person name="Iampietro C."/>
            <person name="Lluch J."/>
            <person name="Castinel A."/>
            <person name="Donnadieu C."/>
            <person name="Desvignes T."/>
            <person name="Floi Bucao C."/>
            <person name="Jouanno E."/>
            <person name="Wen M."/>
            <person name="Mejri S."/>
            <person name="Dirks R."/>
            <person name="Jansen H."/>
            <person name="Henkel C."/>
            <person name="Chen W.J."/>
            <person name="Zahm M."/>
            <person name="Cabau C."/>
            <person name="Klopp C."/>
            <person name="Thompson A.W."/>
            <person name="Robinson-Rechavi M."/>
            <person name="Braasch I."/>
            <person name="Lecointre G."/>
            <person name="Bobe J."/>
            <person name="Postlethwait J.H."/>
            <person name="Berthelot C."/>
            <person name="Roest Crollius H."/>
            <person name="Guiguen Y."/>
        </authorList>
    </citation>
    <scope>NUCLEOTIDE SEQUENCE</scope>
    <source>
        <strain evidence="1">WJC10195</strain>
    </source>
</reference>
<proteinExistence type="predicted"/>